<name>A0A139GXW0_9PEZI</name>
<accession>A0A139GXW0</accession>
<keyword evidence="3" id="KW-1185">Reference proteome</keyword>
<organism evidence="2 3">
    <name type="scientific">Pseudocercospora eumusae</name>
    <dbReference type="NCBI Taxonomy" id="321146"/>
    <lineage>
        <taxon>Eukaryota</taxon>
        <taxon>Fungi</taxon>
        <taxon>Dikarya</taxon>
        <taxon>Ascomycota</taxon>
        <taxon>Pezizomycotina</taxon>
        <taxon>Dothideomycetes</taxon>
        <taxon>Dothideomycetidae</taxon>
        <taxon>Mycosphaerellales</taxon>
        <taxon>Mycosphaerellaceae</taxon>
        <taxon>Pseudocercospora</taxon>
    </lineage>
</organism>
<keyword evidence="1" id="KW-1133">Transmembrane helix</keyword>
<keyword evidence="1" id="KW-0472">Membrane</keyword>
<evidence type="ECO:0000313" key="2">
    <source>
        <dbReference type="EMBL" id="KXS94992.1"/>
    </source>
</evidence>
<evidence type="ECO:0000256" key="1">
    <source>
        <dbReference type="SAM" id="Phobius"/>
    </source>
</evidence>
<gene>
    <name evidence="2" type="ORF">AC578_1529</name>
</gene>
<sequence>MRFTWLAIRIQIPPCPQSPILRYESAMVATLFSSQDATRSDISAAHQRKKYVADDIDSLLHELKRRNCGWGFLAAALYSVAVSLVFHAWGLRSGSRPKVFDVSVR</sequence>
<dbReference type="Proteomes" id="UP000070133">
    <property type="component" value="Unassembled WGS sequence"/>
</dbReference>
<proteinExistence type="predicted"/>
<dbReference type="EMBL" id="LFZN01000241">
    <property type="protein sequence ID" value="KXS94992.1"/>
    <property type="molecule type" value="Genomic_DNA"/>
</dbReference>
<reference evidence="2 3" key="1">
    <citation type="submission" date="2015-07" db="EMBL/GenBank/DDBJ databases">
        <title>Comparative genomics of the Sigatoka disease complex on banana suggests a link between parallel evolutionary changes in Pseudocercospora fijiensis and Pseudocercospora eumusae and increased virulence on the banana host.</title>
        <authorList>
            <person name="Chang T.-C."/>
            <person name="Salvucci A."/>
            <person name="Crous P.W."/>
            <person name="Stergiopoulos I."/>
        </authorList>
    </citation>
    <scope>NUCLEOTIDE SEQUENCE [LARGE SCALE GENOMIC DNA]</scope>
    <source>
        <strain evidence="2 3">CBS 114824</strain>
    </source>
</reference>
<protein>
    <submittedName>
        <fullName evidence="2">Uncharacterized protein</fullName>
    </submittedName>
</protein>
<comment type="caution">
    <text evidence="2">The sequence shown here is derived from an EMBL/GenBank/DDBJ whole genome shotgun (WGS) entry which is preliminary data.</text>
</comment>
<evidence type="ECO:0000313" key="3">
    <source>
        <dbReference type="Proteomes" id="UP000070133"/>
    </source>
</evidence>
<dbReference type="AlphaFoldDB" id="A0A139GXW0"/>
<keyword evidence="1" id="KW-0812">Transmembrane</keyword>
<feature type="transmembrane region" description="Helical" evidence="1">
    <location>
        <begin position="68"/>
        <end position="89"/>
    </location>
</feature>